<name>A0A250F5C9_CAPSP</name>
<sequence length="409" mass="44514">MSNLKGVVISKGALGANTISTGDNISGLIISAPKPTGLEWDTPTTLYNVKDATKLGITEDNKQVNVLRHITEFYRMAGEGTPLHLMLVAQNSKMPEVCETKAKKLLVYAKGEIRQLAIAINSDSDEQYTMLNGLPQEVYNAIAKAQGLAEWAYNNFMPCQVLLEGYGYGGTASSTANLRELPNLNATKVSVVIGQDYSYAKSKEGKAQKYADVGTVLGVCSKALVQQNIGNNELFNLTDATQGVWIEPALSSYTTIVDAFDDLQTLEDKGYIFGITYAGIAGVRINNDHTCTPVVVDSHHNMNEHSITYGRIMDKASRGLRTAYLPKIKTDWELDEKGKMRPATIVALEDIGDSVLERMFANGEISYGKTTIDKDSDLVVEKVLKISFVVVPKGSIGEIKGTINLKTQA</sequence>
<dbReference type="InterPro" id="IPR019694">
    <property type="entry name" value="Phage_HP1_Orf23"/>
</dbReference>
<evidence type="ECO:0000313" key="1">
    <source>
        <dbReference type="EMBL" id="ATA80350.1"/>
    </source>
</evidence>
<reference evidence="2" key="1">
    <citation type="submission" date="2017-06" db="EMBL/GenBank/DDBJ databases">
        <title>Capnocytophaga spp. assemblies.</title>
        <authorList>
            <person name="Gulvik C.A."/>
        </authorList>
    </citation>
    <scope>NUCLEOTIDE SEQUENCE [LARGE SCALE GENOMIC DNA]</scope>
    <source>
        <strain evidence="2">H4486</strain>
    </source>
</reference>
<protein>
    <recommendedName>
        <fullName evidence="3">Phage tail protein</fullName>
    </recommendedName>
</protein>
<dbReference type="Proteomes" id="UP000217334">
    <property type="component" value="Chromosome"/>
</dbReference>
<proteinExistence type="predicted"/>
<dbReference type="EMBL" id="CP022383">
    <property type="protein sequence ID" value="ATA80350.1"/>
    <property type="molecule type" value="Genomic_DNA"/>
</dbReference>
<evidence type="ECO:0008006" key="3">
    <source>
        <dbReference type="Google" id="ProtNLM"/>
    </source>
</evidence>
<accession>A0A250F5C9</accession>
<dbReference type="Pfam" id="PF10758">
    <property type="entry name" value="DUF2586"/>
    <property type="match status" value="1"/>
</dbReference>
<dbReference type="RefSeq" id="WP_095902099.1">
    <property type="nucleotide sequence ID" value="NZ_CP022383.1"/>
</dbReference>
<gene>
    <name evidence="1" type="ORF">CGC59_11985</name>
</gene>
<dbReference type="AlphaFoldDB" id="A0A250F5C9"/>
<evidence type="ECO:0000313" key="2">
    <source>
        <dbReference type="Proteomes" id="UP000217334"/>
    </source>
</evidence>
<organism evidence="1 2">
    <name type="scientific">Capnocytophaga sputigena</name>
    <dbReference type="NCBI Taxonomy" id="1019"/>
    <lineage>
        <taxon>Bacteria</taxon>
        <taxon>Pseudomonadati</taxon>
        <taxon>Bacteroidota</taxon>
        <taxon>Flavobacteriia</taxon>
        <taxon>Flavobacteriales</taxon>
        <taxon>Flavobacteriaceae</taxon>
        <taxon>Capnocytophaga</taxon>
    </lineage>
</organism>